<dbReference type="AlphaFoldDB" id="A0A842YNR9"/>
<proteinExistence type="predicted"/>
<protein>
    <recommendedName>
        <fullName evidence="1">4-vinyl reductase 4VR domain-containing protein</fullName>
    </recommendedName>
</protein>
<dbReference type="SUPFAM" id="SSF111126">
    <property type="entry name" value="Ligand-binding domain in the NO signalling and Golgi transport"/>
    <property type="match status" value="1"/>
</dbReference>
<dbReference type="EMBL" id="QKOF01000003">
    <property type="protein sequence ID" value="MBE2899613.1"/>
    <property type="molecule type" value="Genomic_DNA"/>
</dbReference>
<dbReference type="Proteomes" id="UP000646659">
    <property type="component" value="Unassembled WGS sequence"/>
</dbReference>
<dbReference type="InterPro" id="IPR004096">
    <property type="entry name" value="V4R"/>
</dbReference>
<dbReference type="InterPro" id="IPR024096">
    <property type="entry name" value="NO_sig/Golgi_transp_ligand-bd"/>
</dbReference>
<name>A0A842YNR9_METTF</name>
<dbReference type="PANTHER" id="PTHR35090">
    <property type="entry name" value="DNA-DIRECTED RNA POLYMERASE SUBUNIT I"/>
    <property type="match status" value="1"/>
</dbReference>
<dbReference type="PANTHER" id="PTHR35090:SF2">
    <property type="entry name" value="ARSR FAMILY TRANSCRIPTIONAL REGULATOR"/>
    <property type="match status" value="1"/>
</dbReference>
<accession>A0A842YNR9</accession>
<evidence type="ECO:0000313" key="2">
    <source>
        <dbReference type="EMBL" id="MBE2899613.1"/>
    </source>
</evidence>
<evidence type="ECO:0000259" key="1">
    <source>
        <dbReference type="SMART" id="SM00989"/>
    </source>
</evidence>
<evidence type="ECO:0000313" key="3">
    <source>
        <dbReference type="Proteomes" id="UP000646659"/>
    </source>
</evidence>
<reference evidence="2" key="1">
    <citation type="submission" date="2018-06" db="EMBL/GenBank/DDBJ databases">
        <title>Draft genome sequence of Methanothermobacter thermautotrophicus Strain WHS, a thermophilic, hydrogenotrophic methanogen isolated from Washburn Hot Springs in Yellowstone National Park, USA.</title>
        <authorList>
            <person name="Mckay L.J."/>
            <person name="Klingelsmith K."/>
            <person name="Inskeep W.P."/>
            <person name="Fields M.W."/>
        </authorList>
    </citation>
    <scope>NUCLEOTIDE SEQUENCE</scope>
    <source>
        <strain evidence="2">WHS</strain>
    </source>
</reference>
<organism evidence="2 3">
    <name type="scientific">Methanothermobacter thermautotrophicus</name>
    <name type="common">Methanobacterium thermoformicicum</name>
    <dbReference type="NCBI Taxonomy" id="145262"/>
    <lineage>
        <taxon>Archaea</taxon>
        <taxon>Methanobacteriati</taxon>
        <taxon>Methanobacteriota</taxon>
        <taxon>Methanomada group</taxon>
        <taxon>Methanobacteria</taxon>
        <taxon>Methanobacteriales</taxon>
        <taxon>Methanobacteriaceae</taxon>
        <taxon>Methanothermobacter</taxon>
    </lineage>
</organism>
<dbReference type="Pfam" id="PF02830">
    <property type="entry name" value="V4R"/>
    <property type="match status" value="1"/>
</dbReference>
<gene>
    <name evidence="2" type="ORF">DNK57_02050</name>
</gene>
<dbReference type="Gene3D" id="3.30.1380.20">
    <property type="entry name" value="Trafficking protein particle complex subunit 3"/>
    <property type="match status" value="1"/>
</dbReference>
<comment type="caution">
    <text evidence="2">The sequence shown here is derived from an EMBL/GenBank/DDBJ whole genome shotgun (WGS) entry which is preliminary data.</text>
</comment>
<feature type="domain" description="4-vinyl reductase 4VR" evidence="1">
    <location>
        <begin position="82"/>
        <end position="144"/>
    </location>
</feature>
<sequence>MNMYDLSDLVVERQKLGNVTDIKIFRVLRFMPYSIIGDGANGILYKNGKDLGRNLGLNGASEAVKFMHENRIGELEILQEDPYHLRVDECLSCAGLPESGKPLCHFEGGLLAGIIESVSGRAVDFREVKCWGLGNGTCEFKEFVR</sequence>
<dbReference type="SMART" id="SM00989">
    <property type="entry name" value="V4R"/>
    <property type="match status" value="1"/>
</dbReference>